<dbReference type="Gene3D" id="6.10.150.10">
    <property type="match status" value="1"/>
</dbReference>
<feature type="compositionally biased region" description="Basic and acidic residues" evidence="5">
    <location>
        <begin position="16"/>
        <end position="37"/>
    </location>
</feature>
<accession>A0AAF0DJ30</accession>
<evidence type="ECO:0008006" key="8">
    <source>
        <dbReference type="Google" id="ProtNLM"/>
    </source>
</evidence>
<name>A0AAF0DJ30_9EURO</name>
<dbReference type="AlphaFoldDB" id="A0AAF0DJ30"/>
<dbReference type="PROSITE" id="PS51073">
    <property type="entry name" value="RPEL"/>
    <property type="match status" value="3"/>
</dbReference>
<dbReference type="Gene3D" id="6.10.140.2040">
    <property type="match status" value="1"/>
</dbReference>
<dbReference type="PANTHER" id="PTHR22793">
    <property type="entry name" value="MYOCARDIN-RELATED TRANSCRIPTION FACTOR-RELATED"/>
    <property type="match status" value="1"/>
</dbReference>
<keyword evidence="3" id="KW-0539">Nucleus</keyword>
<reference evidence="6" key="1">
    <citation type="submission" date="2023-03" db="EMBL/GenBank/DDBJ databases">
        <title>Emydomyces testavorans Genome Sequence.</title>
        <authorList>
            <person name="Hoyer L."/>
        </authorList>
    </citation>
    <scope>NUCLEOTIDE SEQUENCE</scope>
    <source>
        <strain evidence="6">16-2883</strain>
    </source>
</reference>
<dbReference type="InterPro" id="IPR004018">
    <property type="entry name" value="RPEL_repeat"/>
</dbReference>
<dbReference type="Pfam" id="PF02755">
    <property type="entry name" value="RPEL"/>
    <property type="match status" value="3"/>
</dbReference>
<dbReference type="SMART" id="SM00707">
    <property type="entry name" value="RPEL"/>
    <property type="match status" value="3"/>
</dbReference>
<feature type="repeat" description="RPEL" evidence="4">
    <location>
        <begin position="108"/>
        <end position="133"/>
    </location>
</feature>
<evidence type="ECO:0000256" key="2">
    <source>
        <dbReference type="ARBA" id="ARBA00022737"/>
    </source>
</evidence>
<dbReference type="EMBL" id="CP120629">
    <property type="protein sequence ID" value="WEW59625.1"/>
    <property type="molecule type" value="Genomic_DNA"/>
</dbReference>
<evidence type="ECO:0000313" key="6">
    <source>
        <dbReference type="EMBL" id="WEW59625.1"/>
    </source>
</evidence>
<dbReference type="InterPro" id="IPR043451">
    <property type="entry name" value="Myocardin-like"/>
</dbReference>
<dbReference type="PANTHER" id="PTHR22793:SF12">
    <property type="entry name" value="MYOCARDIN-RELATED TRANSCRIPTION FACTOR, ISOFORM H"/>
    <property type="match status" value="1"/>
</dbReference>
<evidence type="ECO:0000256" key="5">
    <source>
        <dbReference type="SAM" id="MobiDB-lite"/>
    </source>
</evidence>
<evidence type="ECO:0000313" key="7">
    <source>
        <dbReference type="Proteomes" id="UP001219355"/>
    </source>
</evidence>
<dbReference type="GO" id="GO:0045944">
    <property type="term" value="P:positive regulation of transcription by RNA polymerase II"/>
    <property type="evidence" value="ECO:0007669"/>
    <property type="project" value="TreeGrafter"/>
</dbReference>
<protein>
    <recommendedName>
        <fullName evidence="8">RPEL repeat protein</fullName>
    </recommendedName>
</protein>
<feature type="region of interest" description="Disordered" evidence="5">
    <location>
        <begin position="109"/>
        <end position="138"/>
    </location>
</feature>
<evidence type="ECO:0000256" key="3">
    <source>
        <dbReference type="ARBA" id="ARBA00023242"/>
    </source>
</evidence>
<evidence type="ECO:0000256" key="4">
    <source>
        <dbReference type="PROSITE-ProRule" id="PRU00401"/>
    </source>
</evidence>
<keyword evidence="2" id="KW-0677">Repeat</keyword>
<sequence>MTDSPLVDETPISPTTERRSSLEKHLQQRPDPQDLKDRHILLDTNAAPSLQATQQDLARHRAMDTLKRNLEKRPDRDELVERNILPSSNAAPALQAHAKELERHMLADSLEHKIQNRPKPEELIKHGILDEEDDPTKV</sequence>
<evidence type="ECO:0000256" key="1">
    <source>
        <dbReference type="ARBA" id="ARBA00004123"/>
    </source>
</evidence>
<feature type="repeat" description="RPEL" evidence="4">
    <location>
        <begin position="20"/>
        <end position="45"/>
    </location>
</feature>
<dbReference type="GO" id="GO:0005634">
    <property type="term" value="C:nucleus"/>
    <property type="evidence" value="ECO:0007669"/>
    <property type="project" value="UniProtKB-SubCell"/>
</dbReference>
<feature type="region of interest" description="Disordered" evidence="5">
    <location>
        <begin position="1"/>
        <end position="37"/>
    </location>
</feature>
<organism evidence="6 7">
    <name type="scientific">Emydomyces testavorans</name>
    <dbReference type="NCBI Taxonomy" id="2070801"/>
    <lineage>
        <taxon>Eukaryota</taxon>
        <taxon>Fungi</taxon>
        <taxon>Dikarya</taxon>
        <taxon>Ascomycota</taxon>
        <taxon>Pezizomycotina</taxon>
        <taxon>Eurotiomycetes</taxon>
        <taxon>Eurotiomycetidae</taxon>
        <taxon>Onygenales</taxon>
        <taxon>Nannizziopsiaceae</taxon>
        <taxon>Emydomyces</taxon>
    </lineage>
</organism>
<proteinExistence type="predicted"/>
<feature type="repeat" description="RPEL" evidence="4">
    <location>
        <begin position="64"/>
        <end position="89"/>
    </location>
</feature>
<gene>
    <name evidence="6" type="ORF">PRK78_005104</name>
</gene>
<keyword evidence="7" id="KW-1185">Reference proteome</keyword>
<comment type="subcellular location">
    <subcellularLocation>
        <location evidence="1">Nucleus</location>
    </subcellularLocation>
</comment>
<dbReference type="GO" id="GO:0003713">
    <property type="term" value="F:transcription coactivator activity"/>
    <property type="evidence" value="ECO:0007669"/>
    <property type="project" value="TreeGrafter"/>
</dbReference>
<dbReference type="Proteomes" id="UP001219355">
    <property type="component" value="Chromosome 3"/>
</dbReference>